<accession>A0A4D7CUR4</accession>
<dbReference type="Pfam" id="PF00534">
    <property type="entry name" value="Glycos_transf_1"/>
    <property type="match status" value="1"/>
</dbReference>
<name>A0A4D7CUR4_9ENTE</name>
<sequence>MRILHITATHLNPSGGIPVVLENLVSEQNKIRNIDSRVLSINYSTENFENSFFYYFGNFQEDIDFISGFQPDVVIFHGIYFLVYKKYSQFIRKNDIDYFIEPHGSLSIEAQKKSSFKKKVVNYTVLKSYLDNSKGMIFLNESERKNSVFQSENDLIIPNGIKDIEEKEFSNNDLVNIVFLGRIDINHKGLDYLFKELQLIDKPNPKFRLSLYGNADIKAKKKIEMEIKKIRYISVNYYGSVYGKDKIKAYKESDIYILTSRYEGFPMTILEALSCGLPCIVTKGTNFYNEIIDNKIGWGADFDNIGDVIETAVEDYIQNKEKYKNNTQKYVLENYQWKNIADHSIQQLNKYYGDK</sequence>
<dbReference type="AlphaFoldDB" id="A0A4D7CUR4"/>
<proteinExistence type="predicted"/>
<evidence type="ECO:0000313" key="4">
    <source>
        <dbReference type="Proteomes" id="UP000298615"/>
    </source>
</evidence>
<evidence type="ECO:0000256" key="1">
    <source>
        <dbReference type="ARBA" id="ARBA00022679"/>
    </source>
</evidence>
<gene>
    <name evidence="3" type="ORF">FA707_08565</name>
</gene>
<evidence type="ECO:0000313" key="3">
    <source>
        <dbReference type="EMBL" id="QCI87014.1"/>
    </source>
</evidence>
<dbReference type="Gene3D" id="3.40.50.2000">
    <property type="entry name" value="Glycogen Phosphorylase B"/>
    <property type="match status" value="2"/>
</dbReference>
<dbReference type="GO" id="GO:0009103">
    <property type="term" value="P:lipopolysaccharide biosynthetic process"/>
    <property type="evidence" value="ECO:0007669"/>
    <property type="project" value="TreeGrafter"/>
</dbReference>
<dbReference type="RefSeq" id="WP_136953836.1">
    <property type="nucleotide sequence ID" value="NZ_CP039712.1"/>
</dbReference>
<dbReference type="GO" id="GO:0016757">
    <property type="term" value="F:glycosyltransferase activity"/>
    <property type="evidence" value="ECO:0007669"/>
    <property type="project" value="InterPro"/>
</dbReference>
<dbReference type="Proteomes" id="UP000298615">
    <property type="component" value="Chromosome"/>
</dbReference>
<dbReference type="InterPro" id="IPR001296">
    <property type="entry name" value="Glyco_trans_1"/>
</dbReference>
<organism evidence="3 4">
    <name type="scientific">Vagococcus zengguangii</name>
    <dbReference type="NCBI Taxonomy" id="2571750"/>
    <lineage>
        <taxon>Bacteria</taxon>
        <taxon>Bacillati</taxon>
        <taxon>Bacillota</taxon>
        <taxon>Bacilli</taxon>
        <taxon>Lactobacillales</taxon>
        <taxon>Enterococcaceae</taxon>
        <taxon>Vagococcus</taxon>
    </lineage>
</organism>
<dbReference type="PANTHER" id="PTHR46401:SF2">
    <property type="entry name" value="GLYCOSYLTRANSFERASE WBBK-RELATED"/>
    <property type="match status" value="1"/>
</dbReference>
<dbReference type="EMBL" id="CP039712">
    <property type="protein sequence ID" value="QCI87014.1"/>
    <property type="molecule type" value="Genomic_DNA"/>
</dbReference>
<keyword evidence="1 3" id="KW-0808">Transferase</keyword>
<feature type="domain" description="Glycosyl transferase family 1" evidence="2">
    <location>
        <begin position="163"/>
        <end position="325"/>
    </location>
</feature>
<reference evidence="3 4" key="1">
    <citation type="submission" date="2019-04" db="EMBL/GenBank/DDBJ databases">
        <title>Vagococcus sp. nov., isolated from faeces of yaks (Bos grunniens).</title>
        <authorList>
            <person name="Ge Y."/>
        </authorList>
    </citation>
    <scope>NUCLEOTIDE SEQUENCE [LARGE SCALE GENOMIC DNA]</scope>
    <source>
        <strain evidence="3 4">MN-17</strain>
    </source>
</reference>
<evidence type="ECO:0000259" key="2">
    <source>
        <dbReference type="Pfam" id="PF00534"/>
    </source>
</evidence>
<dbReference type="KEGG" id="vao:FA707_08565"/>
<dbReference type="PANTHER" id="PTHR46401">
    <property type="entry name" value="GLYCOSYLTRANSFERASE WBBK-RELATED"/>
    <property type="match status" value="1"/>
</dbReference>
<dbReference type="SUPFAM" id="SSF53756">
    <property type="entry name" value="UDP-Glycosyltransferase/glycogen phosphorylase"/>
    <property type="match status" value="1"/>
</dbReference>
<keyword evidence="4" id="KW-1185">Reference proteome</keyword>
<protein>
    <submittedName>
        <fullName evidence="3">Glycosyltransferase</fullName>
    </submittedName>
</protein>